<dbReference type="SUPFAM" id="SSF52038">
    <property type="entry name" value="Barstar-related"/>
    <property type="match status" value="1"/>
</dbReference>
<dbReference type="Proteomes" id="UP000749010">
    <property type="component" value="Unassembled WGS sequence"/>
</dbReference>
<evidence type="ECO:0000313" key="4">
    <source>
        <dbReference type="Proteomes" id="UP000749010"/>
    </source>
</evidence>
<dbReference type="InterPro" id="IPR035905">
    <property type="entry name" value="Barstar-like_sf"/>
</dbReference>
<reference evidence="3 4" key="1">
    <citation type="submission" date="2019-03" db="EMBL/GenBank/DDBJ databases">
        <title>Metabolic reconstructions from genomes of highly enriched 'Candidatus Accumulibacter' and 'Candidatus Competibacter' bioreactor populations.</title>
        <authorList>
            <person name="Annavajhala M.K."/>
            <person name="Welles L."/>
            <person name="Abbas B."/>
            <person name="Sorokin D."/>
            <person name="Park H."/>
            <person name="Van Loosdrecht M."/>
            <person name="Chandran K."/>
        </authorList>
    </citation>
    <scope>NUCLEOTIDE SEQUENCE [LARGE SCALE GENOMIC DNA]</scope>
    <source>
        <strain evidence="3 4">SBR_S</strain>
    </source>
</reference>
<dbReference type="RefSeq" id="WP_169066560.1">
    <property type="nucleotide sequence ID" value="NZ_SPMY01000026.1"/>
</dbReference>
<gene>
    <name evidence="3" type="ORF">E4Q23_10240</name>
</gene>
<comment type="similarity">
    <text evidence="1">Belongs to the barstar family.</text>
</comment>
<proteinExistence type="inferred from homology"/>
<evidence type="ECO:0000313" key="3">
    <source>
        <dbReference type="EMBL" id="NMQ28100.1"/>
    </source>
</evidence>
<accession>A0ABX1TXC1</accession>
<organism evidence="3 4">
    <name type="scientific">Candidatus Accumulibacter phosphatis</name>
    <dbReference type="NCBI Taxonomy" id="327160"/>
    <lineage>
        <taxon>Bacteria</taxon>
        <taxon>Pseudomonadati</taxon>
        <taxon>Pseudomonadota</taxon>
        <taxon>Betaproteobacteria</taxon>
        <taxon>Candidatus Accumulibacter</taxon>
    </lineage>
</organism>
<keyword evidence="4" id="KW-1185">Reference proteome</keyword>
<dbReference type="InterPro" id="IPR000468">
    <property type="entry name" value="Barstar"/>
</dbReference>
<comment type="caution">
    <text evidence="3">The sequence shown here is derived from an EMBL/GenBank/DDBJ whole genome shotgun (WGS) entry which is preliminary data.</text>
</comment>
<protein>
    <recommendedName>
        <fullName evidence="2">Barstar (barnase inhibitor) domain-containing protein</fullName>
    </recommendedName>
</protein>
<sequence length="147" mass="16352">MTQKNLQALLEDARQAGIYALPHGDRLALRDAAEAAGFACFEADLGDCDRIEAVLTQLGRQFGFPEWYGSNFDALKDCLSDISWREEPGYLLILSRADTLQFANADAFRTLNDVFAAVIDAWRAQDVPMWVVYDCQTDGLATLPTLE</sequence>
<evidence type="ECO:0000256" key="1">
    <source>
        <dbReference type="ARBA" id="ARBA00006845"/>
    </source>
</evidence>
<dbReference type="Gene3D" id="3.30.370.10">
    <property type="entry name" value="Barstar-like"/>
    <property type="match status" value="1"/>
</dbReference>
<evidence type="ECO:0000259" key="2">
    <source>
        <dbReference type="Pfam" id="PF01337"/>
    </source>
</evidence>
<dbReference type="Pfam" id="PF01337">
    <property type="entry name" value="Barstar"/>
    <property type="match status" value="1"/>
</dbReference>
<feature type="domain" description="Barstar (barnase inhibitor)" evidence="2">
    <location>
        <begin position="39"/>
        <end position="133"/>
    </location>
</feature>
<name>A0ABX1TXC1_9PROT</name>
<dbReference type="EMBL" id="SPMY01000026">
    <property type="protein sequence ID" value="NMQ28100.1"/>
    <property type="molecule type" value="Genomic_DNA"/>
</dbReference>